<accession>A0A2S2C069</accession>
<evidence type="ECO:0000259" key="5">
    <source>
        <dbReference type="Pfam" id="PF01593"/>
    </source>
</evidence>
<dbReference type="Proteomes" id="UP000245711">
    <property type="component" value="Chromosome"/>
</dbReference>
<dbReference type="Gene3D" id="1.10.405.10">
    <property type="entry name" value="Guanine Nucleotide Dissociation Inhibitor, domain 1"/>
    <property type="match status" value="1"/>
</dbReference>
<dbReference type="Pfam" id="PF01593">
    <property type="entry name" value="Amino_oxidase"/>
    <property type="match status" value="1"/>
</dbReference>
<dbReference type="Gene3D" id="3.90.660.10">
    <property type="match status" value="1"/>
</dbReference>
<organism evidence="6 7">
    <name type="scientific">Rhodococcus oxybenzonivorans</name>
    <dbReference type="NCBI Taxonomy" id="1990687"/>
    <lineage>
        <taxon>Bacteria</taxon>
        <taxon>Bacillati</taxon>
        <taxon>Actinomycetota</taxon>
        <taxon>Actinomycetes</taxon>
        <taxon>Mycobacteriales</taxon>
        <taxon>Nocardiaceae</taxon>
        <taxon>Rhodococcus</taxon>
    </lineage>
</organism>
<dbReference type="InterPro" id="IPR001613">
    <property type="entry name" value="Flavin_amine_oxidase"/>
</dbReference>
<name>A0A2S2C069_9NOCA</name>
<keyword evidence="7" id="KW-1185">Reference proteome</keyword>
<feature type="binding site" evidence="4">
    <location>
        <begin position="34"/>
        <end position="35"/>
    </location>
    <ligand>
        <name>FAD</name>
        <dbReference type="ChEBI" id="CHEBI:57692"/>
    </ligand>
</feature>
<dbReference type="EMBL" id="CP021354">
    <property type="protein sequence ID" value="AWK74286.1"/>
    <property type="molecule type" value="Genomic_DNA"/>
</dbReference>
<keyword evidence="3" id="KW-0560">Oxidoreductase</keyword>
<evidence type="ECO:0000313" key="6">
    <source>
        <dbReference type="EMBL" id="AWK74286.1"/>
    </source>
</evidence>
<dbReference type="PRINTS" id="PR00757">
    <property type="entry name" value="AMINEOXDASEF"/>
</dbReference>
<feature type="binding site" evidence="4">
    <location>
        <position position="327"/>
    </location>
    <ligand>
        <name>substrate</name>
    </ligand>
</feature>
<dbReference type="PANTHER" id="PTHR43563:SF1">
    <property type="entry name" value="AMINE OXIDASE [FLAVIN-CONTAINING] B"/>
    <property type="match status" value="1"/>
</dbReference>
<evidence type="ECO:0000313" key="7">
    <source>
        <dbReference type="Proteomes" id="UP000245711"/>
    </source>
</evidence>
<proteinExistence type="inferred from homology"/>
<feature type="domain" description="Amine oxidase" evidence="5">
    <location>
        <begin position="14"/>
        <end position="424"/>
    </location>
</feature>
<sequence length="433" mass="46874">MMETFDVAVIGAGFAGVTAARDLSLAGHSVVLLEARDRIGGRTFLGDAFGRSVEFGGTYVHWTQAHVWHELERYGLGLATPLELEKIYWLAGGVVHSGTPAEYTAIAGPLTARCLADSREWFPQPSDIAAADTSVIEKQTLADRIDSLNLPTHDRDVLCGAMASLVHSESEQGIAQFLLWASINCGHWDAFKEGAGHWPIVGGTKRLLDAINGESTAELRMSTPVTAIEDDGRGTVLTTRGGETLRARYVVAAVPLNTLGDVIITPALAEPVRTMVEEKHPMKTVKIWARVRGEIEAFAAMAPAGRHPINTARVEYRHDGDTLVVCFCSDASAIDSENREAVQRALRLFVPDIEVVDTACHDWVTDEFSQGAWVHHRPGNLTQSVPRMREPHGRIHFAGGDIAEIGIGGIDGAIETGTRAAREIARALADARR</sequence>
<gene>
    <name evidence="6" type="ORF">CBI38_24745</name>
</gene>
<comment type="cofactor">
    <cofactor evidence="1">
        <name>FAD</name>
        <dbReference type="ChEBI" id="CHEBI:57692"/>
    </cofactor>
</comment>
<dbReference type="InterPro" id="IPR050703">
    <property type="entry name" value="Flavin_MAO"/>
</dbReference>
<feature type="binding site" evidence="4">
    <location>
        <position position="225"/>
    </location>
    <ligand>
        <name>FAD</name>
        <dbReference type="ChEBI" id="CHEBI:57692"/>
    </ligand>
</feature>
<dbReference type="InterPro" id="IPR002937">
    <property type="entry name" value="Amino_oxidase"/>
</dbReference>
<dbReference type="SUPFAM" id="SSF51905">
    <property type="entry name" value="FAD/NAD(P)-binding domain"/>
    <property type="match status" value="1"/>
</dbReference>
<evidence type="ECO:0000256" key="4">
    <source>
        <dbReference type="PIRSR" id="PIRSR601613-1"/>
    </source>
</evidence>
<dbReference type="AlphaFoldDB" id="A0A2S2C069"/>
<evidence type="ECO:0000256" key="1">
    <source>
        <dbReference type="ARBA" id="ARBA00001974"/>
    </source>
</evidence>
<dbReference type="GO" id="GO:0016491">
    <property type="term" value="F:oxidoreductase activity"/>
    <property type="evidence" value="ECO:0007669"/>
    <property type="project" value="UniProtKB-KW"/>
</dbReference>
<dbReference type="PANTHER" id="PTHR43563">
    <property type="entry name" value="AMINE OXIDASE"/>
    <property type="match status" value="1"/>
</dbReference>
<dbReference type="OrthoDB" id="337830at2"/>
<protein>
    <submittedName>
        <fullName evidence="6">Amino acid oxidase</fullName>
    </submittedName>
</protein>
<dbReference type="InterPro" id="IPR036188">
    <property type="entry name" value="FAD/NAD-bd_sf"/>
</dbReference>
<reference evidence="6 7" key="1">
    <citation type="submission" date="2017-05" db="EMBL/GenBank/DDBJ databases">
        <title>Isolation of Rhodococcus sp. S2-17 biodegrading of BP-3.</title>
        <authorList>
            <person name="Lee Y."/>
            <person name="Kim K.H."/>
            <person name="Chun B.H."/>
            <person name="Jung H.S."/>
            <person name="Jeon C.O."/>
        </authorList>
    </citation>
    <scope>NUCLEOTIDE SEQUENCE [LARGE SCALE GENOMIC DNA]</scope>
    <source>
        <strain evidence="6 7">S2-17</strain>
    </source>
</reference>
<evidence type="ECO:0000256" key="2">
    <source>
        <dbReference type="ARBA" id="ARBA00005995"/>
    </source>
</evidence>
<dbReference type="KEGG" id="roz:CBI38_24745"/>
<dbReference type="Gene3D" id="3.50.50.60">
    <property type="entry name" value="FAD/NAD(P)-binding domain"/>
    <property type="match status" value="1"/>
</dbReference>
<comment type="similarity">
    <text evidence="2">Belongs to the flavin monoamine oxidase family.</text>
</comment>
<evidence type="ECO:0000256" key="3">
    <source>
        <dbReference type="ARBA" id="ARBA00023002"/>
    </source>
</evidence>